<feature type="compositionally biased region" description="Polar residues" evidence="1">
    <location>
        <begin position="424"/>
        <end position="436"/>
    </location>
</feature>
<organism evidence="3 4">
    <name type="scientific">Symbiodinium natans</name>
    <dbReference type="NCBI Taxonomy" id="878477"/>
    <lineage>
        <taxon>Eukaryota</taxon>
        <taxon>Sar</taxon>
        <taxon>Alveolata</taxon>
        <taxon>Dinophyceae</taxon>
        <taxon>Suessiales</taxon>
        <taxon>Symbiodiniaceae</taxon>
        <taxon>Symbiodinium</taxon>
    </lineage>
</organism>
<protein>
    <recommendedName>
        <fullName evidence="2">Endonuclease/exonuclease/phosphatase domain-containing protein</fullName>
    </recommendedName>
</protein>
<keyword evidence="4" id="KW-1185">Reference proteome</keyword>
<dbReference type="AlphaFoldDB" id="A0A812PQZ6"/>
<dbReference type="SUPFAM" id="SSF56219">
    <property type="entry name" value="DNase I-like"/>
    <property type="match status" value="1"/>
</dbReference>
<dbReference type="OrthoDB" id="424068at2759"/>
<reference evidence="3" key="1">
    <citation type="submission" date="2021-02" db="EMBL/GenBank/DDBJ databases">
        <authorList>
            <person name="Dougan E. K."/>
            <person name="Rhodes N."/>
            <person name="Thang M."/>
            <person name="Chan C."/>
        </authorList>
    </citation>
    <scope>NUCLEOTIDE SEQUENCE</scope>
</reference>
<evidence type="ECO:0000256" key="1">
    <source>
        <dbReference type="SAM" id="MobiDB-lite"/>
    </source>
</evidence>
<dbReference type="Pfam" id="PF03372">
    <property type="entry name" value="Exo_endo_phos"/>
    <property type="match status" value="1"/>
</dbReference>
<evidence type="ECO:0000313" key="4">
    <source>
        <dbReference type="Proteomes" id="UP000604046"/>
    </source>
</evidence>
<evidence type="ECO:0000259" key="2">
    <source>
        <dbReference type="Pfam" id="PF03372"/>
    </source>
</evidence>
<feature type="compositionally biased region" description="Low complexity" evidence="1">
    <location>
        <begin position="388"/>
        <end position="415"/>
    </location>
</feature>
<accession>A0A812PQZ6</accession>
<dbReference type="InterPro" id="IPR036691">
    <property type="entry name" value="Endo/exonu/phosph_ase_sf"/>
</dbReference>
<comment type="caution">
    <text evidence="3">The sequence shown here is derived from an EMBL/GenBank/DDBJ whole genome shotgun (WGS) entry which is preliminary data.</text>
</comment>
<dbReference type="GO" id="GO:0003824">
    <property type="term" value="F:catalytic activity"/>
    <property type="evidence" value="ECO:0007669"/>
    <property type="project" value="InterPro"/>
</dbReference>
<feature type="domain" description="Endonuclease/exonuclease/phosphatase" evidence="2">
    <location>
        <begin position="16"/>
        <end position="235"/>
    </location>
</feature>
<dbReference type="EMBL" id="CAJNDS010002173">
    <property type="protein sequence ID" value="CAE7359865.1"/>
    <property type="molecule type" value="Genomic_DNA"/>
</dbReference>
<proteinExistence type="predicted"/>
<feature type="region of interest" description="Disordered" evidence="1">
    <location>
        <begin position="388"/>
        <end position="443"/>
    </location>
</feature>
<dbReference type="InterPro" id="IPR005135">
    <property type="entry name" value="Endo/exonuclease/phosphatase"/>
</dbReference>
<gene>
    <name evidence="3" type="ORF">SNAT2548_LOCUS19305</name>
</gene>
<sequence>MRAIDKPLFATFTFFLTANLNKTGITKNPLAAELAREAQASFISLQEIDVNYLSAPGFVEAWRHEGYSALLSAGDVNKGSHRVALVSKVPLRQVNLGLARAQPRHVAGLVELCSGSRKHHLLVIAAYGFPGDLEATSEMLRELVEAARAFGGSFVIFGDFNATADEGYIVEATASGVVNVLDADFEEALPFTNPYRADPNTGEKRRTRRIDYAIADRSTLASRVEHFERPDLSDHLCVRCDLEVECRRSDYVLPKFQELSLQDEAAIGLNFDAVWDEELFSTYLDADQKKISWTRPGRSSRMWPSALWVPTSSAGRTEADVAPFGNLCDLDELSTDAESVGTSLVQRNFFVASLGDCLSFVNSLTMNTFNVLFDEVVVSCGAWFRASPTSTSATSTPPSTPSPSSTTSTRSRSATQGWKDGVWTRNSSGPRPTPGSSARLRRR</sequence>
<name>A0A812PQZ6_9DINO</name>
<dbReference type="Proteomes" id="UP000604046">
    <property type="component" value="Unassembled WGS sequence"/>
</dbReference>
<dbReference type="Gene3D" id="3.60.10.10">
    <property type="entry name" value="Endonuclease/exonuclease/phosphatase"/>
    <property type="match status" value="1"/>
</dbReference>
<evidence type="ECO:0000313" key="3">
    <source>
        <dbReference type="EMBL" id="CAE7359865.1"/>
    </source>
</evidence>